<dbReference type="Gene3D" id="3.30.530.20">
    <property type="match status" value="1"/>
</dbReference>
<dbReference type="EMBL" id="JAAUHK010000192">
    <property type="protein sequence ID" value="KAF4643181.1"/>
    <property type="molecule type" value="Genomic_DNA"/>
</dbReference>
<gene>
    <name evidence="3" type="ORF">TGRH88_028480</name>
</gene>
<proteinExistence type="inferred from homology"/>
<sequence>MRISVIYYHRKFLQNLQAFRPLHRLGGGKPRNATRREAQTEECRSRTALATHVLYEAFLDPHQMMRVGLGAPAEIDPKVGGRFSWFNKSIEGEITALTPNKEIQEKWRFAEWEPMVYSDVKMKFDAEESDTTRLTIEQSGIPLTDKFGNGNCDVRVREGWRQHILDRFEKVLGYPRQK</sequence>
<protein>
    <submittedName>
        <fullName evidence="3">Activator of hsp90 atpase 1 family protein</fullName>
    </submittedName>
</protein>
<dbReference type="InterPro" id="IPR013538">
    <property type="entry name" value="ASHA1/2-like_C"/>
</dbReference>
<comment type="similarity">
    <text evidence="1">Belongs to the AHA1 family.</text>
</comment>
<feature type="domain" description="Activator of Hsp90 ATPase homologue 1/2-like C-terminal" evidence="2">
    <location>
        <begin position="53"/>
        <end position="172"/>
    </location>
</feature>
<evidence type="ECO:0000259" key="2">
    <source>
        <dbReference type="Pfam" id="PF08327"/>
    </source>
</evidence>
<evidence type="ECO:0000256" key="1">
    <source>
        <dbReference type="ARBA" id="ARBA00006817"/>
    </source>
</evidence>
<dbReference type="CDD" id="cd08892">
    <property type="entry name" value="SRPBCC_Aha1"/>
    <property type="match status" value="1"/>
</dbReference>
<dbReference type="Pfam" id="PF08327">
    <property type="entry name" value="AHSA1"/>
    <property type="match status" value="1"/>
</dbReference>
<reference evidence="3 4" key="1">
    <citation type="submission" date="2020-03" db="EMBL/GenBank/DDBJ databases">
        <title>Genome sequence of Toxoplasma gondii RH-88 strain.</title>
        <authorList>
            <person name="Lorenzi H.A."/>
            <person name="Venepally P."/>
            <person name="Rozenberg A."/>
            <person name="Sibley D."/>
        </authorList>
    </citation>
    <scope>NUCLEOTIDE SEQUENCE [LARGE SCALE GENOMIC DNA]</scope>
    <source>
        <strain evidence="3 4">RH-88</strain>
    </source>
</reference>
<keyword evidence="4" id="KW-1185">Reference proteome</keyword>
<name>A0A7J6K9L6_TOXGO</name>
<evidence type="ECO:0000313" key="3">
    <source>
        <dbReference type="EMBL" id="KAF4643181.1"/>
    </source>
</evidence>
<dbReference type="VEuPathDB" id="ToxoDB:TGME49_244020"/>
<evidence type="ECO:0000313" key="4">
    <source>
        <dbReference type="Proteomes" id="UP000557509"/>
    </source>
</evidence>
<dbReference type="InterPro" id="IPR023393">
    <property type="entry name" value="START-like_dom_sf"/>
</dbReference>
<dbReference type="Proteomes" id="UP000557509">
    <property type="component" value="Unassembled WGS sequence"/>
</dbReference>
<dbReference type="SUPFAM" id="SSF55961">
    <property type="entry name" value="Bet v1-like"/>
    <property type="match status" value="1"/>
</dbReference>
<accession>A0A7J6K9L6</accession>
<comment type="caution">
    <text evidence="3">The sequence shown here is derived from an EMBL/GenBank/DDBJ whole genome shotgun (WGS) entry which is preliminary data.</text>
</comment>
<organism evidence="3 4">
    <name type="scientific">Toxoplasma gondii</name>
    <dbReference type="NCBI Taxonomy" id="5811"/>
    <lineage>
        <taxon>Eukaryota</taxon>
        <taxon>Sar</taxon>
        <taxon>Alveolata</taxon>
        <taxon>Apicomplexa</taxon>
        <taxon>Conoidasida</taxon>
        <taxon>Coccidia</taxon>
        <taxon>Eucoccidiorida</taxon>
        <taxon>Eimeriorina</taxon>
        <taxon>Sarcocystidae</taxon>
        <taxon>Toxoplasma</taxon>
    </lineage>
</organism>
<dbReference type="AlphaFoldDB" id="A0A7J6K9L6"/>